<name>A0ABS5RPC2_9MYCO</name>
<protein>
    <submittedName>
        <fullName evidence="4">PPE domain-containing protein</fullName>
    </submittedName>
</protein>
<dbReference type="EMBL" id="JAHCLR010000083">
    <property type="protein sequence ID" value="MBS9536145.1"/>
    <property type="molecule type" value="Genomic_DNA"/>
</dbReference>
<feature type="compositionally biased region" description="Low complexity" evidence="2">
    <location>
        <begin position="481"/>
        <end position="490"/>
    </location>
</feature>
<dbReference type="Gene3D" id="1.20.1260.20">
    <property type="entry name" value="PPE superfamily"/>
    <property type="match status" value="1"/>
</dbReference>
<evidence type="ECO:0000259" key="3">
    <source>
        <dbReference type="Pfam" id="PF00823"/>
    </source>
</evidence>
<comment type="similarity">
    <text evidence="1">Belongs to the mycobacterial PPE family.</text>
</comment>
<feature type="compositionally biased region" description="Low complexity" evidence="2">
    <location>
        <begin position="343"/>
        <end position="352"/>
    </location>
</feature>
<feature type="compositionally biased region" description="Basic and acidic residues" evidence="2">
    <location>
        <begin position="494"/>
        <end position="506"/>
    </location>
</feature>
<evidence type="ECO:0000313" key="4">
    <source>
        <dbReference type="EMBL" id="MBS9536145.1"/>
    </source>
</evidence>
<sequence>MATPAGCVPAGSDATSVAAAATFSQREATLAGLLAHAGALRAQGGQAITATAASLAATEAANEAAVSGILHGHTGAPGGAGVPTGAAAVPPPPPSGLPAIPVTGVPMPDEAWSAAIHGGPGAGPLREYAARMQNLSTSLASLSDDIASHGDGVDASWGGGRQQAGANTRQMGQWLASAARYAAQMASAASNHATHVETARQGTPPPQQFVALHQRVADGYRVFQSTGNPVQFHAATADLTAARQEASDHQAGYIAAAQGATQDLPTEPQRADGIADKVDPKANEGAEPKPGGSSDDDAAGAGKEADGTDDEVADADDKVSAAVRAAAAEAGEAERAAAREEPLAAAATAAAPPGGGMPGGGMPGGMPSGGMPSGGMPGGGMPMSALSQLAGLGQPKGDSGGDSGGNSGGDEPDEPGGTMPSSFGGDLGSGGGGGAPAMPVMSSPAAGMGLAGAGGPTPGLGGLSGGAGNSSGGGRMGGGMFPPMMGAPAGQQGEAERDKDLNPDKRVVHRGVSNTEPVFGELERTQRRRPKRPAQDQEVQS</sequence>
<feature type="compositionally biased region" description="Gly residues" evidence="2">
    <location>
        <begin position="353"/>
        <end position="381"/>
    </location>
</feature>
<keyword evidence="5" id="KW-1185">Reference proteome</keyword>
<feature type="compositionally biased region" description="Basic and acidic residues" evidence="2">
    <location>
        <begin position="269"/>
        <end position="287"/>
    </location>
</feature>
<feature type="compositionally biased region" description="Low complexity" evidence="2">
    <location>
        <begin position="436"/>
        <end position="448"/>
    </location>
</feature>
<organism evidence="4 5">
    <name type="scientific">Mycolicibacter acidiphilus</name>
    <dbReference type="NCBI Taxonomy" id="2835306"/>
    <lineage>
        <taxon>Bacteria</taxon>
        <taxon>Bacillati</taxon>
        <taxon>Actinomycetota</taxon>
        <taxon>Actinomycetes</taxon>
        <taxon>Mycobacteriales</taxon>
        <taxon>Mycobacteriaceae</taxon>
        <taxon>Mycolicibacter</taxon>
    </lineage>
</organism>
<evidence type="ECO:0000256" key="1">
    <source>
        <dbReference type="ARBA" id="ARBA00010652"/>
    </source>
</evidence>
<dbReference type="Pfam" id="PF00823">
    <property type="entry name" value="PPE"/>
    <property type="match status" value="1"/>
</dbReference>
<feature type="domain" description="PPE" evidence="3">
    <location>
        <begin position="107"/>
        <end position="263"/>
    </location>
</feature>
<feature type="compositionally biased region" description="Low complexity" evidence="2">
    <location>
        <begin position="415"/>
        <end position="424"/>
    </location>
</feature>
<reference evidence="4 5" key="1">
    <citation type="submission" date="2021-05" db="EMBL/GenBank/DDBJ databases">
        <title>Mycobacterium acidophilum sp. nov., an extremely acid-tolerant member of the genus Mycobacterium.</title>
        <authorList>
            <person name="Xia J."/>
        </authorList>
    </citation>
    <scope>NUCLEOTIDE SEQUENCE [LARGE SCALE GENOMIC DNA]</scope>
    <source>
        <strain evidence="4 5">M1</strain>
    </source>
</reference>
<feature type="compositionally biased region" description="Basic and acidic residues" evidence="2">
    <location>
        <begin position="332"/>
        <end position="342"/>
    </location>
</feature>
<proteinExistence type="inferred from homology"/>
<feature type="compositionally biased region" description="Gly residues" evidence="2">
    <location>
        <begin position="449"/>
        <end position="480"/>
    </location>
</feature>
<dbReference type="InterPro" id="IPR038332">
    <property type="entry name" value="PPE_sf"/>
</dbReference>
<feature type="region of interest" description="Disordered" evidence="2">
    <location>
        <begin position="332"/>
        <end position="541"/>
    </location>
</feature>
<dbReference type="Proteomes" id="UP001519535">
    <property type="component" value="Unassembled WGS sequence"/>
</dbReference>
<comment type="caution">
    <text evidence="4">The sequence shown here is derived from an EMBL/GenBank/DDBJ whole genome shotgun (WGS) entry which is preliminary data.</text>
</comment>
<feature type="compositionally biased region" description="Gly residues" evidence="2">
    <location>
        <begin position="398"/>
        <end position="408"/>
    </location>
</feature>
<evidence type="ECO:0000256" key="2">
    <source>
        <dbReference type="SAM" id="MobiDB-lite"/>
    </source>
</evidence>
<feature type="region of interest" description="Disordered" evidence="2">
    <location>
        <begin position="259"/>
        <end position="315"/>
    </location>
</feature>
<gene>
    <name evidence="4" type="ORF">KIH27_21405</name>
</gene>
<dbReference type="InterPro" id="IPR000030">
    <property type="entry name" value="PPE_dom"/>
</dbReference>
<evidence type="ECO:0000313" key="5">
    <source>
        <dbReference type="Proteomes" id="UP001519535"/>
    </source>
</evidence>
<dbReference type="SUPFAM" id="SSF140459">
    <property type="entry name" value="PE/PPE dimer-like"/>
    <property type="match status" value="1"/>
</dbReference>
<feature type="compositionally biased region" description="Gly residues" evidence="2">
    <location>
        <begin position="425"/>
        <end position="435"/>
    </location>
</feature>
<accession>A0ABS5RPC2</accession>